<comment type="caution">
    <text evidence="2">The sequence shown here is derived from an EMBL/GenBank/DDBJ whole genome shotgun (WGS) entry which is preliminary data.</text>
</comment>
<dbReference type="EMBL" id="JABZEC010000001">
    <property type="protein sequence ID" value="NVY95819.1"/>
    <property type="molecule type" value="Genomic_DNA"/>
</dbReference>
<organism evidence="2 3">
    <name type="scientific">Bombilactobacillus apium</name>
    <dbReference type="NCBI Taxonomy" id="2675299"/>
    <lineage>
        <taxon>Bacteria</taxon>
        <taxon>Bacillati</taxon>
        <taxon>Bacillota</taxon>
        <taxon>Bacilli</taxon>
        <taxon>Lactobacillales</taxon>
        <taxon>Lactobacillaceae</taxon>
        <taxon>Bombilactobacillus</taxon>
    </lineage>
</organism>
<evidence type="ECO:0008006" key="4">
    <source>
        <dbReference type="Google" id="ProtNLM"/>
    </source>
</evidence>
<keyword evidence="1" id="KW-0472">Membrane</keyword>
<dbReference type="Proteomes" id="UP000563523">
    <property type="component" value="Unassembled WGS sequence"/>
</dbReference>
<dbReference type="Gene3D" id="3.10.450.40">
    <property type="match status" value="2"/>
</dbReference>
<reference evidence="2 3" key="1">
    <citation type="submission" date="2020-06" db="EMBL/GenBank/DDBJ databases">
        <authorList>
            <person name="Kang J."/>
        </authorList>
    </citation>
    <scope>NUCLEOTIDE SEQUENCE [LARGE SCALE GENOMIC DNA]</scope>
    <source>
        <strain evidence="2 3">DCY120</strain>
    </source>
</reference>
<sequence>MKRRSIIGASLIVFLAIIVGIYFALTSSQSSAHKQAVQIATTQGPLQKARFYSEFNRDKTYFCVGGWTKKQPQKYQYVLIDGQSGNQRIISGDDDAPQQARQIVNDQRHPAKIKQVALGYYRHQLVWEVSYFNKNHTLGYYLTNFKNTKIIQIIDNL</sequence>
<dbReference type="RefSeq" id="WP_176941986.1">
    <property type="nucleotide sequence ID" value="NZ_JABZEC010000001.1"/>
</dbReference>
<gene>
    <name evidence="2" type="ORF">HU830_01170</name>
</gene>
<keyword evidence="1" id="KW-1133">Transmembrane helix</keyword>
<name>A0A850QYL8_9LACO</name>
<accession>A0A850QYL8</accession>
<protein>
    <recommendedName>
        <fullName evidence="4">DUF5590 domain-containing protein</fullName>
    </recommendedName>
</protein>
<keyword evidence="1" id="KW-0812">Transmembrane</keyword>
<keyword evidence="3" id="KW-1185">Reference proteome</keyword>
<evidence type="ECO:0000313" key="2">
    <source>
        <dbReference type="EMBL" id="NVY95819.1"/>
    </source>
</evidence>
<proteinExistence type="predicted"/>
<dbReference type="SUPFAM" id="SSF54403">
    <property type="entry name" value="Cystatin/monellin"/>
    <property type="match status" value="2"/>
</dbReference>
<dbReference type="InterPro" id="IPR046350">
    <property type="entry name" value="Cystatin_sf"/>
</dbReference>
<evidence type="ECO:0000313" key="3">
    <source>
        <dbReference type="Proteomes" id="UP000563523"/>
    </source>
</evidence>
<evidence type="ECO:0000256" key="1">
    <source>
        <dbReference type="SAM" id="Phobius"/>
    </source>
</evidence>
<dbReference type="AlphaFoldDB" id="A0A850QYL8"/>
<feature type="transmembrane region" description="Helical" evidence="1">
    <location>
        <begin position="6"/>
        <end position="25"/>
    </location>
</feature>